<evidence type="ECO:0000256" key="3">
    <source>
        <dbReference type="ARBA" id="ARBA00022559"/>
    </source>
</evidence>
<dbReference type="InterPro" id="IPR000866">
    <property type="entry name" value="AhpC/TSA"/>
</dbReference>
<dbReference type="SUPFAM" id="SSF48452">
    <property type="entry name" value="TPR-like"/>
    <property type="match status" value="1"/>
</dbReference>
<keyword evidence="3 10" id="KW-0575">Peroxidase</keyword>
<dbReference type="PANTHER" id="PTHR10681">
    <property type="entry name" value="THIOREDOXIN PEROXIDASE"/>
    <property type="match status" value="1"/>
</dbReference>
<evidence type="ECO:0000256" key="1">
    <source>
        <dbReference type="ARBA" id="ARBA00009796"/>
    </source>
</evidence>
<dbReference type="InterPro" id="IPR032675">
    <property type="entry name" value="LRR_dom_sf"/>
</dbReference>
<dbReference type="Pfam" id="PF10417">
    <property type="entry name" value="1-cysPrx_C"/>
    <property type="match status" value="1"/>
</dbReference>
<dbReference type="GO" id="GO:0008379">
    <property type="term" value="F:thioredoxin peroxidase activity"/>
    <property type="evidence" value="ECO:0007669"/>
    <property type="project" value="TreeGrafter"/>
</dbReference>
<dbReference type="InterPro" id="IPR036249">
    <property type="entry name" value="Thioredoxin-like_sf"/>
</dbReference>
<comment type="similarity">
    <text evidence="1">Belongs to the peroxiredoxin family. AhpC/Prx1 subfamily.</text>
</comment>
<dbReference type="Proteomes" id="UP000252139">
    <property type="component" value="Unassembled WGS sequence"/>
</dbReference>
<name>A0A367KH57_RHIAZ</name>
<organism evidence="10 11">
    <name type="scientific">Rhizopus azygosporus</name>
    <name type="common">Rhizopus microsporus var. azygosporus</name>
    <dbReference type="NCBI Taxonomy" id="86630"/>
    <lineage>
        <taxon>Eukaryota</taxon>
        <taxon>Fungi</taxon>
        <taxon>Fungi incertae sedis</taxon>
        <taxon>Mucoromycota</taxon>
        <taxon>Mucoromycotina</taxon>
        <taxon>Mucoromycetes</taxon>
        <taxon>Mucorales</taxon>
        <taxon>Mucorineae</taxon>
        <taxon>Rhizopodaceae</taxon>
        <taxon>Rhizopus</taxon>
    </lineage>
</organism>
<evidence type="ECO:0000313" key="11">
    <source>
        <dbReference type="Proteomes" id="UP000252139"/>
    </source>
</evidence>
<dbReference type="GO" id="GO:0042744">
    <property type="term" value="P:hydrogen peroxide catabolic process"/>
    <property type="evidence" value="ECO:0007669"/>
    <property type="project" value="TreeGrafter"/>
</dbReference>
<evidence type="ECO:0000256" key="8">
    <source>
        <dbReference type="ARBA" id="ARBA00049091"/>
    </source>
</evidence>
<dbReference type="Gene3D" id="1.25.40.10">
    <property type="entry name" value="Tetratricopeptide repeat domain"/>
    <property type="match status" value="1"/>
</dbReference>
<dbReference type="SMART" id="SM00368">
    <property type="entry name" value="LRR_RI"/>
    <property type="match status" value="2"/>
</dbReference>
<dbReference type="STRING" id="86630.A0A367KH57"/>
<dbReference type="OrthoDB" id="78308at2759"/>
<dbReference type="CDD" id="cd03015">
    <property type="entry name" value="PRX_Typ2cys"/>
    <property type="match status" value="1"/>
</dbReference>
<dbReference type="SUPFAM" id="SSF52047">
    <property type="entry name" value="RNI-like"/>
    <property type="match status" value="1"/>
</dbReference>
<evidence type="ECO:0000313" key="10">
    <source>
        <dbReference type="EMBL" id="RCI01554.1"/>
    </source>
</evidence>
<dbReference type="GO" id="GO:0005829">
    <property type="term" value="C:cytosol"/>
    <property type="evidence" value="ECO:0007669"/>
    <property type="project" value="TreeGrafter"/>
</dbReference>
<dbReference type="GO" id="GO:0033554">
    <property type="term" value="P:cellular response to stress"/>
    <property type="evidence" value="ECO:0007669"/>
    <property type="project" value="TreeGrafter"/>
</dbReference>
<comment type="catalytic activity">
    <reaction evidence="8">
        <text>a hydroperoxide + [thioredoxin]-dithiol = an alcohol + [thioredoxin]-disulfide + H2O</text>
        <dbReference type="Rhea" id="RHEA:62620"/>
        <dbReference type="Rhea" id="RHEA-COMP:10698"/>
        <dbReference type="Rhea" id="RHEA-COMP:10700"/>
        <dbReference type="ChEBI" id="CHEBI:15377"/>
        <dbReference type="ChEBI" id="CHEBI:29950"/>
        <dbReference type="ChEBI" id="CHEBI:30879"/>
        <dbReference type="ChEBI" id="CHEBI:35924"/>
        <dbReference type="ChEBI" id="CHEBI:50058"/>
        <dbReference type="EC" id="1.11.1.24"/>
    </reaction>
</comment>
<dbReference type="InterPro" id="IPR011990">
    <property type="entry name" value="TPR-like_helical_dom_sf"/>
</dbReference>
<comment type="caution">
    <text evidence="10">The sequence shown here is derived from an EMBL/GenBank/DDBJ whole genome shotgun (WGS) entry which is preliminary data.</text>
</comment>
<protein>
    <recommendedName>
        <fullName evidence="2">thioredoxin-dependent peroxiredoxin</fullName>
        <ecNumber evidence="2">1.11.1.24</ecNumber>
    </recommendedName>
</protein>
<dbReference type="InterPro" id="IPR013766">
    <property type="entry name" value="Thioredoxin_domain"/>
</dbReference>
<dbReference type="GO" id="GO:0045454">
    <property type="term" value="P:cell redox homeostasis"/>
    <property type="evidence" value="ECO:0007669"/>
    <property type="project" value="TreeGrafter"/>
</dbReference>
<keyword evidence="11" id="KW-1185">Reference proteome</keyword>
<dbReference type="PROSITE" id="PS51352">
    <property type="entry name" value="THIOREDOXIN_2"/>
    <property type="match status" value="1"/>
</dbReference>
<dbReference type="Pfam" id="PF00578">
    <property type="entry name" value="AhpC-TSA"/>
    <property type="match status" value="1"/>
</dbReference>
<evidence type="ECO:0000256" key="7">
    <source>
        <dbReference type="ARBA" id="ARBA00023284"/>
    </source>
</evidence>
<evidence type="ECO:0000256" key="6">
    <source>
        <dbReference type="ARBA" id="ARBA00023157"/>
    </source>
</evidence>
<gene>
    <name evidence="10" type="primary">TPX1_2</name>
    <name evidence="10" type="ORF">CU097_015925</name>
</gene>
<dbReference type="SUPFAM" id="SSF52833">
    <property type="entry name" value="Thioredoxin-like"/>
    <property type="match status" value="1"/>
</dbReference>
<evidence type="ECO:0000256" key="4">
    <source>
        <dbReference type="ARBA" id="ARBA00022862"/>
    </source>
</evidence>
<keyword evidence="7" id="KW-0676">Redox-active center</keyword>
<dbReference type="InterPro" id="IPR019479">
    <property type="entry name" value="Peroxiredoxin_C"/>
</dbReference>
<keyword evidence="6" id="KW-1015">Disulfide bond</keyword>
<evidence type="ECO:0000256" key="2">
    <source>
        <dbReference type="ARBA" id="ARBA00013017"/>
    </source>
</evidence>
<dbReference type="EC" id="1.11.1.24" evidence="2"/>
<evidence type="ECO:0000256" key="5">
    <source>
        <dbReference type="ARBA" id="ARBA00023002"/>
    </source>
</evidence>
<dbReference type="FunFam" id="3.40.30.10:FF:000003">
    <property type="entry name" value="Peroxiredoxin 1"/>
    <property type="match status" value="1"/>
</dbReference>
<keyword evidence="4" id="KW-0049">Antioxidant</keyword>
<dbReference type="GO" id="GO:0006979">
    <property type="term" value="P:response to oxidative stress"/>
    <property type="evidence" value="ECO:0007669"/>
    <property type="project" value="TreeGrafter"/>
</dbReference>
<evidence type="ECO:0000259" key="9">
    <source>
        <dbReference type="PROSITE" id="PS51352"/>
    </source>
</evidence>
<reference evidence="10 11" key="1">
    <citation type="journal article" date="2018" name="G3 (Bethesda)">
        <title>Phylogenetic and Phylogenomic Definition of Rhizopus Species.</title>
        <authorList>
            <person name="Gryganskyi A.P."/>
            <person name="Golan J."/>
            <person name="Dolatabadi S."/>
            <person name="Mondo S."/>
            <person name="Robb S."/>
            <person name="Idnurm A."/>
            <person name="Muszewska A."/>
            <person name="Steczkiewicz K."/>
            <person name="Masonjones S."/>
            <person name="Liao H.L."/>
            <person name="Gajdeczka M.T."/>
            <person name="Anike F."/>
            <person name="Vuek A."/>
            <person name="Anishchenko I.M."/>
            <person name="Voigt K."/>
            <person name="de Hoog G.S."/>
            <person name="Smith M.E."/>
            <person name="Heitman J."/>
            <person name="Vilgalys R."/>
            <person name="Stajich J.E."/>
        </authorList>
    </citation>
    <scope>NUCLEOTIDE SEQUENCE [LARGE SCALE GENOMIC DNA]</scope>
    <source>
        <strain evidence="10 11">CBS 357.93</strain>
    </source>
</reference>
<proteinExistence type="inferred from homology"/>
<dbReference type="AlphaFoldDB" id="A0A367KH57"/>
<accession>A0A367KH57</accession>
<dbReference type="Gene3D" id="3.80.10.10">
    <property type="entry name" value="Ribonuclease Inhibitor"/>
    <property type="match status" value="2"/>
</dbReference>
<keyword evidence="5" id="KW-0560">Oxidoreductase</keyword>
<sequence>MGKKVTYAIGFIRQSPFAQELKEQQSRYDTELELGNKRKAATIALEISDLLIAQVDEIDPGLPVHVQEQDTRKFLTKAIGYCKEAIKIFQRDRHSTDTMYDLVSAYYNLCQCHSSLEDYEAAIRYGTIALSYMPREDQDKSKLQMIYKTIGDTYFIKATDPDESRHDDFFHAYEYYMKEKSVLETMTLDDVDRDPTVLPQFHRSNKFNLGVVCSKLPNKREFAERFLKEAVEDAQALKDYANEKKTWWELGNHYRRVNQDHLVKACQIREMNIIRQHGFHEDELPCLEERIKFHLEMKEFAECYRLNKRLKELTNEDTKEYYTSIYSLITQTEQLMGRYEEQDNIHSRTPETLFYKVSLIYELTQLLMEHQMHRAAFRIADQALRDIDDSKSITSQMISTYLNLLQIKAESQWQLRESTIETYIDLDNQTLEFIDKHTRYTRIQLEHKIDVYKRRIEIHTYYNQTQRVSHFKKLLRDAEAQLEALPDIIQDDPMDVDKQVSITPLRFGNRITPSHKLLLKSDTINIRINVLFPEPVLVRILCYDLKQTVKWLMEEIRRRTWQIHGIEPIISRLKIKDSDLYPNDLIQDVFLELDQQVDAVVTGTALKSALDIYLNACDRLDIRPSEYIRKQLEDVSHGTIPLKGAVYEDQIPAIEQVLQKMNMISTLDLSFNFLNDNTIERLLKYSKAPNEINLSNNRATLSTLQLLTDLFSNSDLARLSLAYNSLGPELIYKIPELITAFPNLRVLNLQGTCIGKYMAVNDDVRDLYRNMAQAEVPYRITINLSNNHFEKDMLSIWTSLLVHIERLDKLQLSGITSDTAWSNFVALSDSSLRGIDYNHSAKDVLDLMNLNFLLGSGKMLTELDLSGCGLTHQDIIKLCQGIQYQSNMKILSFRSNPAIGDESINSLYQLFKQCKIGLLDFSYCGLTFAGASTIALWAANGLVKEIDMTGNIIFDTTYQLDHFMEIYGKSDTKIIIDSIEAIAQVQKPAPAFTAPAVVNGEFKNISLSDYKGKYVVFFWYPMDFTFVCPTEILAFSERIAEFEALNTAVIGASTDSEFSHLAWINTPRKQGGLGEMKIPLLADKTKSIAKDYGVLIENDGIALRGLFIIDPNGIVRQITINDLPVGRSVDEVLRLVEAFQFTDKHGEVCPANWKAGAKTIKPNPKESQEYFQTVN</sequence>
<dbReference type="Gene3D" id="3.40.30.10">
    <property type="entry name" value="Glutaredoxin"/>
    <property type="match status" value="1"/>
</dbReference>
<feature type="domain" description="Thioredoxin" evidence="9">
    <location>
        <begin position="983"/>
        <end position="1141"/>
    </location>
</feature>
<dbReference type="PANTHER" id="PTHR10681:SF171">
    <property type="entry name" value="PEROXIREDOXIN 4"/>
    <property type="match status" value="1"/>
</dbReference>
<dbReference type="EMBL" id="PJQL01000005">
    <property type="protein sequence ID" value="RCI01554.1"/>
    <property type="molecule type" value="Genomic_DNA"/>
</dbReference>
<dbReference type="InterPro" id="IPR050217">
    <property type="entry name" value="Peroxiredoxin"/>
</dbReference>